<evidence type="ECO:0000256" key="1">
    <source>
        <dbReference type="SAM" id="Coils"/>
    </source>
</evidence>
<dbReference type="Proteomes" id="UP000492820">
    <property type="component" value="Unassembled WGS sequence"/>
</dbReference>
<evidence type="ECO:0000256" key="2">
    <source>
        <dbReference type="SAM" id="MobiDB-lite"/>
    </source>
</evidence>
<proteinExistence type="predicted"/>
<keyword evidence="3" id="KW-0812">Transmembrane</keyword>
<feature type="coiled-coil region" evidence="1">
    <location>
        <begin position="464"/>
        <end position="526"/>
    </location>
</feature>
<evidence type="ECO:0000256" key="3">
    <source>
        <dbReference type="SAM" id="Phobius"/>
    </source>
</evidence>
<sequence>MDNSSSALLIPPSQRLNGADIYNCSYKKQFPTSHRLASDFEKNEATLVAEGAAQSTRLFRNNMRMLQRRNIRNSKVLPTTAVTTVATAVMKSETPRYALMKVYEEEGEEVVEMKKEDESEDLMEPSATNNRLSHEAFLQRSREQLAPPETLLSQTSTTHTVSELKGALSTALARNARLLEQRRTQTTQYLQLQRQADSLSAELDASVDNLRHQRSRWEAEKLRSSLEARELRQQLAEALAALQTTSHCPPNSSTPVHQVKGGQSEGCTLCEQRNLEVSALRIAVERLEGEMARQRRGAEQEAAQWAVQLADAAAENRSLRLQLSRSGNTFFLNSASFTGESEVEDSCINCRRLQQLVDVLQAKGGAGGVMPQPDVIPVSCEERVGVCEGATQTESIDANYPFKNEEKDTSLFELLESGGRINGLTAAYPKKQLGDTLGPQQGCKSPSPPPPPTPSHSGDASLDVSRLLERLHVLEAEVESSADQLKASNDEFLQLRERLTSATVEKAHLKATLDGLDDQVIQLEAALFERTEELRKCQAELSHYQNPQSCVLRLQDDFEALARSPPRTVLRQTSSQFKKVVPSYVAMAAIYLNRPLVAKMRHACSAMNARVVKAIDYRLVGSRGPRVVLFLVLLIYLAFLHFLLANCLLQ</sequence>
<reference evidence="4" key="2">
    <citation type="submission" date="2014-06" db="EMBL/GenBank/DDBJ databases">
        <authorList>
            <person name="Aslett M."/>
        </authorList>
    </citation>
    <scope>NUCLEOTIDE SEQUENCE</scope>
</reference>
<evidence type="ECO:0000313" key="4">
    <source>
        <dbReference type="EMBL" id="CDS21193.1"/>
    </source>
</evidence>
<evidence type="ECO:0000313" key="5">
    <source>
        <dbReference type="Proteomes" id="UP000492820"/>
    </source>
</evidence>
<dbReference type="EMBL" id="LK028583">
    <property type="protein sequence ID" value="CDS21193.1"/>
    <property type="molecule type" value="Genomic_DNA"/>
</dbReference>
<gene>
    <name evidence="4" type="ORF">EgrG_000156600</name>
</gene>
<accession>A0A068WRR0</accession>
<keyword evidence="1" id="KW-0175">Coiled coil</keyword>
<evidence type="ECO:0000313" key="6">
    <source>
        <dbReference type="WBParaSite" id="EgrG_000156600"/>
    </source>
</evidence>
<reference evidence="6" key="3">
    <citation type="submission" date="2020-10" db="UniProtKB">
        <authorList>
            <consortium name="WormBaseParasite"/>
        </authorList>
    </citation>
    <scope>IDENTIFICATION</scope>
</reference>
<protein>
    <submittedName>
        <fullName evidence="6">Golgin-84</fullName>
    </submittedName>
</protein>
<reference evidence="4 5" key="1">
    <citation type="journal article" date="2013" name="Nature">
        <title>The genomes of four tapeworm species reveal adaptations to parasitism.</title>
        <authorList>
            <person name="Tsai I.J."/>
            <person name="Zarowiecki M."/>
            <person name="Holroyd N."/>
            <person name="Garciarrubio A."/>
            <person name="Sanchez-Flores A."/>
            <person name="Brooks K.L."/>
            <person name="Tracey A."/>
            <person name="Bobes R.J."/>
            <person name="Fragoso G."/>
            <person name="Sciutto E."/>
            <person name="Aslett M."/>
            <person name="Beasley H."/>
            <person name="Bennett H.M."/>
            <person name="Cai J."/>
            <person name="Camicia F."/>
            <person name="Clark R."/>
            <person name="Cucher M."/>
            <person name="De Silva N."/>
            <person name="Day T.A."/>
            <person name="Deplazes P."/>
            <person name="Estrada K."/>
            <person name="Fernandez C."/>
            <person name="Holland P.W."/>
            <person name="Hou J."/>
            <person name="Hu S."/>
            <person name="Huckvale T."/>
            <person name="Hung S.S."/>
            <person name="Kamenetzky L."/>
            <person name="Keane J.A."/>
            <person name="Kiss F."/>
            <person name="Koziol U."/>
            <person name="Lambert O."/>
            <person name="Liu K."/>
            <person name="Luo X."/>
            <person name="Luo Y."/>
            <person name="Macchiaroli N."/>
            <person name="Nichol S."/>
            <person name="Paps J."/>
            <person name="Parkinson J."/>
            <person name="Pouchkina-Stantcheva N."/>
            <person name="Riddiford N."/>
            <person name="Rosenzvit M."/>
            <person name="Salinas G."/>
            <person name="Wasmuth J.D."/>
            <person name="Zamanian M."/>
            <person name="Zheng Y."/>
            <person name="Cai X."/>
            <person name="Soberon X."/>
            <person name="Olson P.D."/>
            <person name="Laclette J.P."/>
            <person name="Brehm K."/>
            <person name="Berriman M."/>
            <person name="Garciarrubio A."/>
            <person name="Bobes R.J."/>
            <person name="Fragoso G."/>
            <person name="Sanchez-Flores A."/>
            <person name="Estrada K."/>
            <person name="Cevallos M.A."/>
            <person name="Morett E."/>
            <person name="Gonzalez V."/>
            <person name="Portillo T."/>
            <person name="Ochoa-Leyva A."/>
            <person name="Jose M.V."/>
            <person name="Sciutto E."/>
            <person name="Landa A."/>
            <person name="Jimenez L."/>
            <person name="Valdes V."/>
            <person name="Carrero J.C."/>
            <person name="Larralde C."/>
            <person name="Morales-Montor J."/>
            <person name="Limon-Lason J."/>
            <person name="Soberon X."/>
            <person name="Laclette J.P."/>
        </authorList>
    </citation>
    <scope>NUCLEOTIDE SEQUENCE [LARGE SCALE GENOMIC DNA]</scope>
</reference>
<feature type="coiled-coil region" evidence="1">
    <location>
        <begin position="189"/>
        <end position="220"/>
    </location>
</feature>
<keyword evidence="3" id="KW-0472">Membrane</keyword>
<feature type="transmembrane region" description="Helical" evidence="3">
    <location>
        <begin position="627"/>
        <end position="649"/>
    </location>
</feature>
<keyword evidence="3" id="KW-1133">Transmembrane helix</keyword>
<dbReference type="AlphaFoldDB" id="A0A068WRR0"/>
<name>A0A068WRR0_ECHGR</name>
<dbReference type="WBParaSite" id="EgrG_000156600">
    <property type="protein sequence ID" value="EgrG_000156600"/>
    <property type="gene ID" value="EgrG_000156600"/>
</dbReference>
<feature type="region of interest" description="Disordered" evidence="2">
    <location>
        <begin position="431"/>
        <end position="460"/>
    </location>
</feature>
<dbReference type="OrthoDB" id="6233681at2759"/>
<organism evidence="4">
    <name type="scientific">Echinococcus granulosus</name>
    <name type="common">Hydatid tapeworm</name>
    <dbReference type="NCBI Taxonomy" id="6210"/>
    <lineage>
        <taxon>Eukaryota</taxon>
        <taxon>Metazoa</taxon>
        <taxon>Spiralia</taxon>
        <taxon>Lophotrochozoa</taxon>
        <taxon>Platyhelminthes</taxon>
        <taxon>Cestoda</taxon>
        <taxon>Eucestoda</taxon>
        <taxon>Cyclophyllidea</taxon>
        <taxon>Taeniidae</taxon>
        <taxon>Echinococcus</taxon>
        <taxon>Echinococcus granulosus group</taxon>
    </lineage>
</organism>